<evidence type="ECO:0000313" key="3">
    <source>
        <dbReference type="Proteomes" id="UP001162060"/>
    </source>
</evidence>
<reference evidence="2" key="1">
    <citation type="submission" date="2024-01" db="EMBL/GenBank/DDBJ databases">
        <authorList>
            <person name="Webb A."/>
        </authorList>
    </citation>
    <scope>NUCLEOTIDE SEQUENCE</scope>
    <source>
        <strain evidence="2">Pm1</strain>
    </source>
</reference>
<dbReference type="PANTHER" id="PTHR31827:SF1">
    <property type="entry name" value="EMB|CAB89363.1"/>
    <property type="match status" value="1"/>
</dbReference>
<dbReference type="Pfam" id="PF24906">
    <property type="entry name" value="Zf_WRKY19"/>
    <property type="match status" value="1"/>
</dbReference>
<evidence type="ECO:0000259" key="1">
    <source>
        <dbReference type="Pfam" id="PF24906"/>
    </source>
</evidence>
<evidence type="ECO:0000313" key="2">
    <source>
        <dbReference type="EMBL" id="CAK7932608.1"/>
    </source>
</evidence>
<name>A0AAV1UH55_9STRA</name>
<dbReference type="InterPro" id="IPR056866">
    <property type="entry name" value="Znf_WRKY19"/>
</dbReference>
<dbReference type="PANTHER" id="PTHR31827">
    <property type="entry name" value="EMB|CAB89363.1"/>
    <property type="match status" value="1"/>
</dbReference>
<feature type="domain" description="WRKY19-like zinc finger" evidence="1">
    <location>
        <begin position="228"/>
        <end position="252"/>
    </location>
</feature>
<dbReference type="EMBL" id="CAKLBY020000190">
    <property type="protein sequence ID" value="CAK7932608.1"/>
    <property type="molecule type" value="Genomic_DNA"/>
</dbReference>
<dbReference type="Proteomes" id="UP001162060">
    <property type="component" value="Unassembled WGS sequence"/>
</dbReference>
<accession>A0AAV1UH55</accession>
<organism evidence="2 3">
    <name type="scientific">Peronospora matthiolae</name>
    <dbReference type="NCBI Taxonomy" id="2874970"/>
    <lineage>
        <taxon>Eukaryota</taxon>
        <taxon>Sar</taxon>
        <taxon>Stramenopiles</taxon>
        <taxon>Oomycota</taxon>
        <taxon>Peronosporomycetes</taxon>
        <taxon>Peronosporales</taxon>
        <taxon>Peronosporaceae</taxon>
        <taxon>Peronospora</taxon>
    </lineage>
</organism>
<gene>
    <name evidence="2" type="ORF">PM001_LOCUS17758</name>
</gene>
<sequence>MTTAQAPFAGHASTSHLFMAPAHSTPCSQQSMTDYPPLALFTAAEYMQNQDLRRQQQEEAAANQLLQQPVTPTLHLSINPKLPSLTGLLKQMQATTPVAAMPSPQHPQLSPVSRGPTPIPSLRSAISPSMVKRTPPVTSMPQMPLPSVALFSLPSNWKVRSSSMGPSFPSKRRSWADASPADTIVCPSNSRASFSSQPAHRNRASKYCKIEGCERVSQRNNLCHSHGGKRLCKEEGCSSKDRGNGFCIKHGGGKICSMAGCEKKARRKGLCTEHFRILDESMMDDGVCSPCTAEQCAFRSF</sequence>
<protein>
    <recommendedName>
        <fullName evidence="1">WRKY19-like zinc finger domain-containing protein</fullName>
    </recommendedName>
</protein>
<dbReference type="AlphaFoldDB" id="A0AAV1UH55"/>
<proteinExistence type="predicted"/>
<comment type="caution">
    <text evidence="2">The sequence shown here is derived from an EMBL/GenBank/DDBJ whole genome shotgun (WGS) entry which is preliminary data.</text>
</comment>